<dbReference type="InterPro" id="IPR036976">
    <property type="entry name" value="RimM_N_sf"/>
</dbReference>
<dbReference type="Pfam" id="PF24986">
    <property type="entry name" value="PRC_RimM"/>
    <property type="match status" value="1"/>
</dbReference>
<dbReference type="HAMAP" id="MF_00014">
    <property type="entry name" value="Ribosome_mat_RimM"/>
    <property type="match status" value="1"/>
</dbReference>
<evidence type="ECO:0000313" key="9">
    <source>
        <dbReference type="Proteomes" id="UP000193450"/>
    </source>
</evidence>
<dbReference type="GO" id="GO:0005840">
    <property type="term" value="C:ribosome"/>
    <property type="evidence" value="ECO:0007669"/>
    <property type="project" value="InterPro"/>
</dbReference>
<dbReference type="PANTHER" id="PTHR33692">
    <property type="entry name" value="RIBOSOME MATURATION FACTOR RIMM"/>
    <property type="match status" value="1"/>
</dbReference>
<sequence>MTEASELVVIGKITSVYGIKGWVKIHSYTQPMENLMGYKSCYLDQGDQWEPIDFEAAKRHGKGLIALIDGVNDREQARGYCQRDIAIPVSEMPVLTQGDFYWHQLDGLKVFTTNEEGDEQLLGEVKQMMETGANDVLVVKKCQGSIDKRERLIPWIPDQVIKTVDIEAGLMRVDWDAEF</sequence>
<feature type="domain" description="RimM N-terminal" evidence="6">
    <location>
        <begin position="9"/>
        <end position="90"/>
    </location>
</feature>
<evidence type="ECO:0000256" key="4">
    <source>
        <dbReference type="ARBA" id="ARBA00023186"/>
    </source>
</evidence>
<dbReference type="GO" id="GO:0005737">
    <property type="term" value="C:cytoplasm"/>
    <property type="evidence" value="ECO:0007669"/>
    <property type="project" value="UniProtKB-SubCell"/>
</dbReference>
<accession>A0A1X9NG60</accession>
<dbReference type="InterPro" id="IPR009000">
    <property type="entry name" value="Transl_B-barrel_sf"/>
</dbReference>
<comment type="function">
    <text evidence="5">An accessory protein needed during the final step in the assembly of 30S ribosomal subunit, possibly for assembly of the head region. Essential for efficient processing of 16S rRNA. May be needed both before and after RbfA during the maturation of 16S rRNA. It has affinity for free ribosomal 30S subunits but not for 70S ribosomes.</text>
</comment>
<dbReference type="GO" id="GO:0042274">
    <property type="term" value="P:ribosomal small subunit biogenesis"/>
    <property type="evidence" value="ECO:0007669"/>
    <property type="project" value="UniProtKB-UniRule"/>
</dbReference>
<dbReference type="Pfam" id="PF01782">
    <property type="entry name" value="RimM"/>
    <property type="match status" value="1"/>
</dbReference>
<evidence type="ECO:0000259" key="7">
    <source>
        <dbReference type="Pfam" id="PF24986"/>
    </source>
</evidence>
<dbReference type="KEGG" id="osg:BST96_15495"/>
<comment type="subcellular location">
    <subcellularLocation>
        <location evidence="5">Cytoplasm</location>
    </subcellularLocation>
</comment>
<proteinExistence type="inferred from homology"/>
<gene>
    <name evidence="5" type="primary">rimM</name>
    <name evidence="8" type="ORF">BST96_15495</name>
</gene>
<dbReference type="GO" id="GO:0043022">
    <property type="term" value="F:ribosome binding"/>
    <property type="evidence" value="ECO:0007669"/>
    <property type="project" value="InterPro"/>
</dbReference>
<feature type="domain" description="Ribosome maturation factor RimM PRC barrel" evidence="7">
    <location>
        <begin position="102"/>
        <end position="176"/>
    </location>
</feature>
<comment type="similarity">
    <text evidence="5">Belongs to the RimM family.</text>
</comment>
<dbReference type="InterPro" id="IPR056792">
    <property type="entry name" value="PRC_RimM"/>
</dbReference>
<evidence type="ECO:0000256" key="2">
    <source>
        <dbReference type="ARBA" id="ARBA00022517"/>
    </source>
</evidence>
<dbReference type="RefSeq" id="WP_085759569.1">
    <property type="nucleotide sequence ID" value="NZ_CP019343.1"/>
</dbReference>
<dbReference type="EMBL" id="CP019343">
    <property type="protein sequence ID" value="ARN75392.1"/>
    <property type="molecule type" value="Genomic_DNA"/>
</dbReference>
<dbReference type="STRING" id="716816.BST96_15495"/>
<dbReference type="Gene3D" id="2.40.30.60">
    <property type="entry name" value="RimM"/>
    <property type="match status" value="1"/>
</dbReference>
<dbReference type="NCBIfam" id="TIGR02273">
    <property type="entry name" value="16S_RimM"/>
    <property type="match status" value="1"/>
</dbReference>
<comment type="subunit">
    <text evidence="5">Binds ribosomal protein uS19.</text>
</comment>
<evidence type="ECO:0000256" key="3">
    <source>
        <dbReference type="ARBA" id="ARBA00022552"/>
    </source>
</evidence>
<evidence type="ECO:0000256" key="5">
    <source>
        <dbReference type="HAMAP-Rule" id="MF_00014"/>
    </source>
</evidence>
<dbReference type="InterPro" id="IPR011961">
    <property type="entry name" value="RimM"/>
</dbReference>
<organism evidence="8 9">
    <name type="scientific">Oceanicoccus sagamiensis</name>
    <dbReference type="NCBI Taxonomy" id="716816"/>
    <lineage>
        <taxon>Bacteria</taxon>
        <taxon>Pseudomonadati</taxon>
        <taxon>Pseudomonadota</taxon>
        <taxon>Gammaproteobacteria</taxon>
        <taxon>Cellvibrionales</taxon>
        <taxon>Spongiibacteraceae</taxon>
        <taxon>Oceanicoccus</taxon>
    </lineage>
</organism>
<dbReference type="PANTHER" id="PTHR33692:SF1">
    <property type="entry name" value="RIBOSOME MATURATION FACTOR RIMM"/>
    <property type="match status" value="1"/>
</dbReference>
<keyword evidence="9" id="KW-1185">Reference proteome</keyword>
<dbReference type="GO" id="GO:0006364">
    <property type="term" value="P:rRNA processing"/>
    <property type="evidence" value="ECO:0007669"/>
    <property type="project" value="UniProtKB-UniRule"/>
</dbReference>
<comment type="domain">
    <text evidence="5">The PRC barrel domain binds ribosomal protein uS19.</text>
</comment>
<keyword evidence="4 5" id="KW-0143">Chaperone</keyword>
<dbReference type="OrthoDB" id="9783509at2"/>
<evidence type="ECO:0000313" key="8">
    <source>
        <dbReference type="EMBL" id="ARN75392.1"/>
    </source>
</evidence>
<dbReference type="AlphaFoldDB" id="A0A1X9NG60"/>
<dbReference type="Gene3D" id="2.30.30.240">
    <property type="entry name" value="PRC-barrel domain"/>
    <property type="match status" value="1"/>
</dbReference>
<evidence type="ECO:0000259" key="6">
    <source>
        <dbReference type="Pfam" id="PF01782"/>
    </source>
</evidence>
<evidence type="ECO:0000256" key="1">
    <source>
        <dbReference type="ARBA" id="ARBA00022490"/>
    </source>
</evidence>
<keyword evidence="3 5" id="KW-0698">rRNA processing</keyword>
<dbReference type="Proteomes" id="UP000193450">
    <property type="component" value="Chromosome"/>
</dbReference>
<reference evidence="8 9" key="1">
    <citation type="submission" date="2016-11" db="EMBL/GenBank/DDBJ databases">
        <title>Trade-off between light-utilization and light-protection in marine flavobacteria.</title>
        <authorList>
            <person name="Kumagai Y."/>
        </authorList>
    </citation>
    <scope>NUCLEOTIDE SEQUENCE [LARGE SCALE GENOMIC DNA]</scope>
    <source>
        <strain evidence="8 9">NBRC 107125</strain>
    </source>
</reference>
<dbReference type="SUPFAM" id="SSF50346">
    <property type="entry name" value="PRC-barrel domain"/>
    <property type="match status" value="1"/>
</dbReference>
<dbReference type="InterPro" id="IPR011033">
    <property type="entry name" value="PRC_barrel-like_sf"/>
</dbReference>
<keyword evidence="1 5" id="KW-0963">Cytoplasm</keyword>
<dbReference type="SUPFAM" id="SSF50447">
    <property type="entry name" value="Translation proteins"/>
    <property type="match status" value="1"/>
</dbReference>
<dbReference type="InterPro" id="IPR002676">
    <property type="entry name" value="RimM_N"/>
</dbReference>
<keyword evidence="2 5" id="KW-0690">Ribosome biogenesis</keyword>
<protein>
    <recommendedName>
        <fullName evidence="5">Ribosome maturation factor RimM</fullName>
    </recommendedName>
</protein>
<name>A0A1X9NG60_9GAMM</name>